<dbReference type="GO" id="GO:0016491">
    <property type="term" value="F:oxidoreductase activity"/>
    <property type="evidence" value="ECO:0007669"/>
    <property type="project" value="InterPro"/>
</dbReference>
<reference evidence="3 4" key="1">
    <citation type="submission" date="2015-06" db="EMBL/GenBank/DDBJ databases">
        <title>Improved classification and identification of acetic acid bacteria using matrix-assisted laser desorption/ionization time-of-flight mass spectrometry; Gluconobacter nephelii and Gluconobacter uchimurae are later heterotypic synonyms of Gluconobacter japonicus and Gluconobacter oxydans, respectively.</title>
        <authorList>
            <person name="Li L."/>
            <person name="Cleenwerck I."/>
            <person name="De Vuyst L."/>
            <person name="Vandamme P."/>
        </authorList>
    </citation>
    <scope>NUCLEOTIDE SEQUENCE [LARGE SCALE GENOMIC DNA]</scope>
    <source>
        <strain evidence="3 4">LMG 1552</strain>
    </source>
</reference>
<dbReference type="Proteomes" id="UP000075526">
    <property type="component" value="Unassembled WGS sequence"/>
</dbReference>
<evidence type="ECO:0000313" key="4">
    <source>
        <dbReference type="Proteomes" id="UP000075526"/>
    </source>
</evidence>
<comment type="similarity">
    <text evidence="1">Belongs to the SIP oxidoreductase family.</text>
</comment>
<dbReference type="PATRIC" id="fig|178901.13.peg.2815"/>
<organism evidence="3 4">
    <name type="scientific">Acetobacter malorum</name>
    <dbReference type="NCBI Taxonomy" id="178901"/>
    <lineage>
        <taxon>Bacteria</taxon>
        <taxon>Pseudomonadati</taxon>
        <taxon>Pseudomonadota</taxon>
        <taxon>Alphaproteobacteria</taxon>
        <taxon>Acetobacterales</taxon>
        <taxon>Acetobacteraceae</taxon>
        <taxon>Acetobacter</taxon>
    </lineage>
</organism>
<dbReference type="Pfam" id="PF08021">
    <property type="entry name" value="FAD_binding_9"/>
    <property type="match status" value="2"/>
</dbReference>
<evidence type="ECO:0000259" key="2">
    <source>
        <dbReference type="PROSITE" id="PS51384"/>
    </source>
</evidence>
<accession>A0A149RMD3</accession>
<dbReference type="Gene3D" id="3.40.50.80">
    <property type="entry name" value="Nucleotide-binding domain of ferredoxin-NADP reductase (FNR) module"/>
    <property type="match status" value="1"/>
</dbReference>
<dbReference type="EMBL" id="LHZF01000167">
    <property type="protein sequence ID" value="KXV15217.1"/>
    <property type="molecule type" value="Genomic_DNA"/>
</dbReference>
<name>A0A149RMD3_9PROT</name>
<dbReference type="AlphaFoldDB" id="A0A149RMD3"/>
<proteinExistence type="inferred from homology"/>
<protein>
    <submittedName>
        <fullName evidence="3">FAD-binding protein</fullName>
    </submittedName>
</protein>
<dbReference type="InterPro" id="IPR039374">
    <property type="entry name" value="SIP_fam"/>
</dbReference>
<dbReference type="InterPro" id="IPR017938">
    <property type="entry name" value="Riboflavin_synthase-like_b-brl"/>
</dbReference>
<sequence>MKTTQGLGYEGRAPEIQRVRHDLRQRSLRVVAVERLTPHMIRITLTGEDLDGFVSASPDDHIKIFIPGLDGVMTRRDYTPRRYDAEKGILVLDFVNHDGGPAAIWARAAQVGDTLEIGGPKGSQVIAGPVDRWLLIGDETALPAIGRRVEELPAQASVTTVVAVPGVEDEQSFSTSARYSAHWVHRPMDAADQAQEILKTLASINIEDGTFVWVSAEARVAKAVRQYLLESRKVPLQWIKASGYWVKGQADAAVKDVGAI</sequence>
<dbReference type="SUPFAM" id="SSF63380">
    <property type="entry name" value="Riboflavin synthase domain-like"/>
    <property type="match status" value="1"/>
</dbReference>
<dbReference type="PANTHER" id="PTHR30157">
    <property type="entry name" value="FERRIC REDUCTASE, NADPH-DEPENDENT"/>
    <property type="match status" value="1"/>
</dbReference>
<comment type="caution">
    <text evidence="3">The sequence shown here is derived from an EMBL/GenBank/DDBJ whole genome shotgun (WGS) entry which is preliminary data.</text>
</comment>
<dbReference type="PROSITE" id="PS51384">
    <property type="entry name" value="FAD_FR"/>
    <property type="match status" value="1"/>
</dbReference>
<gene>
    <name evidence="3" type="ORF">AD933_09585</name>
</gene>
<feature type="domain" description="FAD-binding FR-type" evidence="2">
    <location>
        <begin position="23"/>
        <end position="127"/>
    </location>
</feature>
<dbReference type="Gene3D" id="2.40.30.10">
    <property type="entry name" value="Translation factors"/>
    <property type="match status" value="1"/>
</dbReference>
<dbReference type="PANTHER" id="PTHR30157:SF0">
    <property type="entry name" value="NADPH-DEPENDENT FERRIC-CHELATE REDUCTASE"/>
    <property type="match status" value="1"/>
</dbReference>
<dbReference type="InterPro" id="IPR017927">
    <property type="entry name" value="FAD-bd_FR_type"/>
</dbReference>
<dbReference type="InterPro" id="IPR013113">
    <property type="entry name" value="SIP_FAD-bd"/>
</dbReference>
<dbReference type="RefSeq" id="WP_061508449.1">
    <property type="nucleotide sequence ID" value="NZ_LHZF01000167.1"/>
</dbReference>
<evidence type="ECO:0000313" key="3">
    <source>
        <dbReference type="EMBL" id="KXV15217.1"/>
    </source>
</evidence>
<dbReference type="InterPro" id="IPR007037">
    <property type="entry name" value="SIP_rossman_dom"/>
</dbReference>
<dbReference type="Pfam" id="PF04954">
    <property type="entry name" value="SIP"/>
    <property type="match status" value="1"/>
</dbReference>
<dbReference type="CDD" id="cd06193">
    <property type="entry name" value="siderophore_interacting"/>
    <property type="match status" value="1"/>
</dbReference>
<evidence type="ECO:0000256" key="1">
    <source>
        <dbReference type="ARBA" id="ARBA00035644"/>
    </source>
</evidence>
<dbReference type="InterPro" id="IPR039261">
    <property type="entry name" value="FNR_nucleotide-bd"/>
</dbReference>